<feature type="short sequence motif" description="Q motif" evidence="7">
    <location>
        <begin position="104"/>
        <end position="133"/>
    </location>
</feature>
<evidence type="ECO:0000259" key="11">
    <source>
        <dbReference type="PROSITE" id="PS51195"/>
    </source>
</evidence>
<protein>
    <recommendedName>
        <fullName evidence="1">RNA helicase</fullName>
        <ecNumber evidence="1">3.6.4.13</ecNumber>
    </recommendedName>
</protein>
<evidence type="ECO:0000256" key="7">
    <source>
        <dbReference type="PROSITE-ProRule" id="PRU00552"/>
    </source>
</evidence>
<dbReference type="GO" id="GO:0003724">
    <property type="term" value="F:RNA helicase activity"/>
    <property type="evidence" value="ECO:0007669"/>
    <property type="project" value="UniProtKB-EC"/>
</dbReference>
<dbReference type="PROSITE" id="PS51194">
    <property type="entry name" value="HELICASE_CTER"/>
    <property type="match status" value="1"/>
</dbReference>
<feature type="region of interest" description="Disordered" evidence="8">
    <location>
        <begin position="1"/>
        <end position="35"/>
    </location>
</feature>
<dbReference type="STRING" id="983966.A0A1E4S6P7"/>
<dbReference type="Gene3D" id="3.40.50.300">
    <property type="entry name" value="P-loop containing nucleotide triphosphate hydrolases"/>
    <property type="match status" value="2"/>
</dbReference>
<dbReference type="RefSeq" id="XP_020072187.1">
    <property type="nucleotide sequence ID" value="XM_020213127.1"/>
</dbReference>
<dbReference type="OrthoDB" id="196131at2759"/>
<dbReference type="OMA" id="HETCCEF"/>
<accession>A0A1E4S6P7</accession>
<evidence type="ECO:0000313" key="12">
    <source>
        <dbReference type="EMBL" id="ODV75148.1"/>
    </source>
</evidence>
<dbReference type="Proteomes" id="UP000094389">
    <property type="component" value="Unassembled WGS sequence"/>
</dbReference>
<dbReference type="AlphaFoldDB" id="A0A1E4S6P7"/>
<proteinExistence type="predicted"/>
<feature type="domain" description="Helicase ATP-binding" evidence="9">
    <location>
        <begin position="136"/>
        <end position="315"/>
    </location>
</feature>
<evidence type="ECO:0000256" key="3">
    <source>
        <dbReference type="ARBA" id="ARBA00022801"/>
    </source>
</evidence>
<evidence type="ECO:0000256" key="5">
    <source>
        <dbReference type="ARBA" id="ARBA00022840"/>
    </source>
</evidence>
<dbReference type="GO" id="GO:0003676">
    <property type="term" value="F:nucleic acid binding"/>
    <property type="evidence" value="ECO:0007669"/>
    <property type="project" value="InterPro"/>
</dbReference>
<comment type="catalytic activity">
    <reaction evidence="6">
        <text>ATP + H2O = ADP + phosphate + H(+)</text>
        <dbReference type="Rhea" id="RHEA:13065"/>
        <dbReference type="ChEBI" id="CHEBI:15377"/>
        <dbReference type="ChEBI" id="CHEBI:15378"/>
        <dbReference type="ChEBI" id="CHEBI:30616"/>
        <dbReference type="ChEBI" id="CHEBI:43474"/>
        <dbReference type="ChEBI" id="CHEBI:456216"/>
        <dbReference type="EC" id="3.6.4.13"/>
    </reaction>
</comment>
<keyword evidence="2" id="KW-0547">Nucleotide-binding</keyword>
<feature type="domain" description="DEAD-box RNA helicase Q" evidence="11">
    <location>
        <begin position="104"/>
        <end position="133"/>
    </location>
</feature>
<dbReference type="InterPro" id="IPR014014">
    <property type="entry name" value="RNA_helicase_DEAD_Q_motif"/>
</dbReference>
<dbReference type="PROSITE" id="PS51195">
    <property type="entry name" value="Q_MOTIF"/>
    <property type="match status" value="1"/>
</dbReference>
<dbReference type="EC" id="3.6.4.13" evidence="1"/>
<dbReference type="Pfam" id="PF00271">
    <property type="entry name" value="Helicase_C"/>
    <property type="match status" value="1"/>
</dbReference>
<dbReference type="InterPro" id="IPR001650">
    <property type="entry name" value="Helicase_C-like"/>
</dbReference>
<feature type="region of interest" description="Disordered" evidence="8">
    <location>
        <begin position="524"/>
        <end position="549"/>
    </location>
</feature>
<reference evidence="12 13" key="1">
    <citation type="journal article" date="2016" name="Proc. Natl. Acad. Sci. U.S.A.">
        <title>Comparative genomics of biotechnologically important yeasts.</title>
        <authorList>
            <person name="Riley R."/>
            <person name="Haridas S."/>
            <person name="Wolfe K.H."/>
            <person name="Lopes M.R."/>
            <person name="Hittinger C.T."/>
            <person name="Goeker M."/>
            <person name="Salamov A.A."/>
            <person name="Wisecaver J.H."/>
            <person name="Long T.M."/>
            <person name="Calvey C.H."/>
            <person name="Aerts A.L."/>
            <person name="Barry K.W."/>
            <person name="Choi C."/>
            <person name="Clum A."/>
            <person name="Coughlan A.Y."/>
            <person name="Deshpande S."/>
            <person name="Douglass A.P."/>
            <person name="Hanson S.J."/>
            <person name="Klenk H.-P."/>
            <person name="LaButti K.M."/>
            <person name="Lapidus A."/>
            <person name="Lindquist E.A."/>
            <person name="Lipzen A.M."/>
            <person name="Meier-Kolthoff J.P."/>
            <person name="Ohm R.A."/>
            <person name="Otillar R.P."/>
            <person name="Pangilinan J.L."/>
            <person name="Peng Y."/>
            <person name="Rokas A."/>
            <person name="Rosa C.A."/>
            <person name="Scheuner C."/>
            <person name="Sibirny A.A."/>
            <person name="Slot J.C."/>
            <person name="Stielow J.B."/>
            <person name="Sun H."/>
            <person name="Kurtzman C.P."/>
            <person name="Blackwell M."/>
            <person name="Grigoriev I.V."/>
            <person name="Jeffries T.W."/>
        </authorList>
    </citation>
    <scope>NUCLEOTIDE SEQUENCE [LARGE SCALE GENOMIC DNA]</scope>
    <source>
        <strain evidence="13">ATCC 18201 / CBS 1600 / BCRC 20928 / JCM 3617 / NBRC 0987 / NRRL Y-1542</strain>
    </source>
</reference>
<dbReference type="GO" id="GO:0016787">
    <property type="term" value="F:hydrolase activity"/>
    <property type="evidence" value="ECO:0007669"/>
    <property type="project" value="UniProtKB-KW"/>
</dbReference>
<dbReference type="GeneID" id="30987523"/>
<dbReference type="PROSITE" id="PS51192">
    <property type="entry name" value="HELICASE_ATP_BIND_1"/>
    <property type="match status" value="1"/>
</dbReference>
<organism evidence="12 13">
    <name type="scientific">Cyberlindnera jadinii (strain ATCC 18201 / CBS 1600 / BCRC 20928 / JCM 3617 / NBRC 0987 / NRRL Y-1542)</name>
    <name type="common">Torula yeast</name>
    <name type="synonym">Candida utilis</name>
    <dbReference type="NCBI Taxonomy" id="983966"/>
    <lineage>
        <taxon>Eukaryota</taxon>
        <taxon>Fungi</taxon>
        <taxon>Dikarya</taxon>
        <taxon>Ascomycota</taxon>
        <taxon>Saccharomycotina</taxon>
        <taxon>Saccharomycetes</taxon>
        <taxon>Phaffomycetales</taxon>
        <taxon>Phaffomycetaceae</taxon>
        <taxon>Cyberlindnera</taxon>
    </lineage>
</organism>
<evidence type="ECO:0000256" key="4">
    <source>
        <dbReference type="ARBA" id="ARBA00022806"/>
    </source>
</evidence>
<dbReference type="SMART" id="SM00487">
    <property type="entry name" value="DEXDc"/>
    <property type="match status" value="1"/>
</dbReference>
<evidence type="ECO:0000256" key="2">
    <source>
        <dbReference type="ARBA" id="ARBA00022741"/>
    </source>
</evidence>
<gene>
    <name evidence="12" type="ORF">CYBJADRAFT_135226</name>
</gene>
<dbReference type="InterPro" id="IPR027417">
    <property type="entry name" value="P-loop_NTPase"/>
</dbReference>
<dbReference type="InterPro" id="IPR056149">
    <property type="entry name" value="PRP5/DDX46/KHDC4_KH"/>
</dbReference>
<feature type="compositionally biased region" description="Polar residues" evidence="8">
    <location>
        <begin position="1"/>
        <end position="14"/>
    </location>
</feature>
<dbReference type="EMBL" id="KV453926">
    <property type="protein sequence ID" value="ODV75148.1"/>
    <property type="molecule type" value="Genomic_DNA"/>
</dbReference>
<name>A0A1E4S6P7_CYBJN</name>
<keyword evidence="13" id="KW-1185">Reference proteome</keyword>
<evidence type="ECO:0000256" key="1">
    <source>
        <dbReference type="ARBA" id="ARBA00012552"/>
    </source>
</evidence>
<feature type="domain" description="Helicase C-terminal" evidence="10">
    <location>
        <begin position="326"/>
        <end position="494"/>
    </location>
</feature>
<dbReference type="InterPro" id="IPR014001">
    <property type="entry name" value="Helicase_ATP-bd"/>
</dbReference>
<dbReference type="Pfam" id="PF00270">
    <property type="entry name" value="DEAD"/>
    <property type="match status" value="1"/>
</dbReference>
<dbReference type="GO" id="GO:0005524">
    <property type="term" value="F:ATP binding"/>
    <property type="evidence" value="ECO:0007669"/>
    <property type="project" value="UniProtKB-KW"/>
</dbReference>
<dbReference type="SMART" id="SM00490">
    <property type="entry name" value="HELICc"/>
    <property type="match status" value="1"/>
</dbReference>
<dbReference type="PANTHER" id="PTHR47958">
    <property type="entry name" value="ATP-DEPENDENT RNA HELICASE DBP3"/>
    <property type="match status" value="1"/>
</dbReference>
<evidence type="ECO:0000313" key="13">
    <source>
        <dbReference type="Proteomes" id="UP000094389"/>
    </source>
</evidence>
<dbReference type="Pfam" id="PF23469">
    <property type="entry name" value="KH_12"/>
    <property type="match status" value="1"/>
</dbReference>
<keyword evidence="5" id="KW-0067">ATP-binding</keyword>
<evidence type="ECO:0000259" key="9">
    <source>
        <dbReference type="PROSITE" id="PS51192"/>
    </source>
</evidence>
<dbReference type="InterPro" id="IPR011545">
    <property type="entry name" value="DEAD/DEAH_box_helicase_dom"/>
</dbReference>
<feature type="compositionally biased region" description="Acidic residues" evidence="8">
    <location>
        <begin position="540"/>
        <end position="549"/>
    </location>
</feature>
<dbReference type="CDD" id="cd18787">
    <property type="entry name" value="SF2_C_DEAD"/>
    <property type="match status" value="1"/>
</dbReference>
<evidence type="ECO:0000256" key="8">
    <source>
        <dbReference type="SAM" id="MobiDB-lite"/>
    </source>
</evidence>
<keyword evidence="3" id="KW-0378">Hydrolase</keyword>
<evidence type="ECO:0000259" key="10">
    <source>
        <dbReference type="PROSITE" id="PS51194"/>
    </source>
</evidence>
<sequence length="665" mass="74243">MNSLSGDSTNVPSERNSELIDDEDGTASTNMDAVDGNEEATKLLKKLKTKKTRDIQTYKFNLKELEPLRKNFFVNTNPIDPDEAINFQVMNNIFINNKSITPVMNFYHMGLDAETISVITEHFRFKLPTPIQSQTIPAIMTGNDVIGIGKTGSGKTMCYLLGMLKHIKQQRPLSKGETGPMGVILSPTRELAIQIHETCCEFLKVNSMNAICCTGGSELQKQINDLKRGVEVIIATPGRFIDLLTLNNGKLLKTDRISFVTLDEADRLFDLGFEPQINQIMKTIRPDKQCVLFSATFPSKLQAFAVKILHKPVIIAVGNKQVVNENITQMAKVIDKESDKFNYLLNILGKQPEHSKTIIFCESQLQVDFMNRRLLGSGHSPIQIHAGLSSNERAQNLQKFKKDPNANILICTEVLSRGLDVPEVSLVILYNAARSFAQYVHSTGRTARGNTKGSAISLISSQEDLQAYILYKCMKQDELPDDVKAIALKFAKDLDSGKKKISAGYGGKGLDNLDKLRDETEQKAKLKLGETETTTTNETDHEDEDEEEVKDPNLDIVYNIQTDSVDKGDFNAKININDLPQDIRWIASNNATLTKIIEQTSVSVTYKGRFYPEGKEPEAGEEPKLYLLVEATREQQLFDAIDLFKSIVVSGLKKATQDRSGKFSM</sequence>
<dbReference type="SUPFAM" id="SSF52540">
    <property type="entry name" value="P-loop containing nucleoside triphosphate hydrolases"/>
    <property type="match status" value="2"/>
</dbReference>
<keyword evidence="4" id="KW-0347">Helicase</keyword>
<evidence type="ECO:0000256" key="6">
    <source>
        <dbReference type="ARBA" id="ARBA00047984"/>
    </source>
</evidence>